<protein>
    <recommendedName>
        <fullName evidence="9">ABC transmembrane type-1 domain-containing protein</fullName>
    </recommendedName>
</protein>
<dbReference type="PANTHER" id="PTHR43357:SF4">
    <property type="entry name" value="INNER MEMBRANE ABC TRANSPORTER PERMEASE PROTEIN YDCV"/>
    <property type="match status" value="1"/>
</dbReference>
<evidence type="ECO:0000256" key="6">
    <source>
        <dbReference type="ARBA" id="ARBA00022989"/>
    </source>
</evidence>
<evidence type="ECO:0000313" key="10">
    <source>
        <dbReference type="EMBL" id="EHL11771.1"/>
    </source>
</evidence>
<evidence type="ECO:0000256" key="2">
    <source>
        <dbReference type="ARBA" id="ARBA00022448"/>
    </source>
</evidence>
<dbReference type="HOGENOM" id="CLU_016047_18_4_9"/>
<dbReference type="Pfam" id="PF00528">
    <property type="entry name" value="BPD_transp_1"/>
    <property type="match status" value="1"/>
</dbReference>
<evidence type="ECO:0000256" key="8">
    <source>
        <dbReference type="RuleBase" id="RU363032"/>
    </source>
</evidence>
<comment type="similarity">
    <text evidence="8">Belongs to the binding-protein-dependent transport system permease family.</text>
</comment>
<feature type="transmembrane region" description="Helical" evidence="8">
    <location>
        <begin position="62"/>
        <end position="82"/>
    </location>
</feature>
<dbReference type="Gene3D" id="1.10.3720.10">
    <property type="entry name" value="MetI-like"/>
    <property type="match status" value="1"/>
</dbReference>
<reference evidence="10" key="2">
    <citation type="submission" date="2013-03" db="EMBL/GenBank/DDBJ databases">
        <title>The Genome Sequence of Oribacterium sp. ACB1.</title>
        <authorList>
            <consortium name="The Broad Institute Genomics Platform"/>
            <consortium name="The Broad Institute Genome Sequencing Center for Infectious Disease"/>
            <person name="Earl A."/>
            <person name="Ward D."/>
            <person name="Feldgarden M."/>
            <person name="Gevers D."/>
            <person name="Sizova M."/>
            <person name="Hazen A."/>
            <person name="Epstein S."/>
            <person name="Walker B."/>
            <person name="Young S."/>
            <person name="Zeng Q."/>
            <person name="Gargeya S."/>
            <person name="Fitzgerald M."/>
            <person name="Haas B."/>
            <person name="Abouelleil A."/>
            <person name="Allen A.W."/>
            <person name="Alvarado L."/>
            <person name="Arachchi H.M."/>
            <person name="Berlin A.M."/>
            <person name="Chapman S.B."/>
            <person name="Gainer-Dewar J."/>
            <person name="Goldberg J."/>
            <person name="Griggs A."/>
            <person name="Gujja S."/>
            <person name="Hansen M."/>
            <person name="Howarth C."/>
            <person name="Imamovic A."/>
            <person name="Ireland A."/>
            <person name="Larimer J."/>
            <person name="McCowan C."/>
            <person name="Murphy C."/>
            <person name="Pearson M."/>
            <person name="Poon T.W."/>
            <person name="Priest M."/>
            <person name="Roberts A."/>
            <person name="Saif S."/>
            <person name="Shea T."/>
            <person name="Sisk P."/>
            <person name="Sykes S."/>
            <person name="Wortman J."/>
            <person name="Nusbaum C."/>
            <person name="Birren B."/>
        </authorList>
    </citation>
    <scope>NUCLEOTIDE SEQUENCE [LARGE SCALE GENOMIC DNA]</scope>
    <source>
        <strain evidence="10">ACB1</strain>
    </source>
</reference>
<dbReference type="SUPFAM" id="SSF161098">
    <property type="entry name" value="MetI-like"/>
    <property type="match status" value="1"/>
</dbReference>
<feature type="transmembrane region" description="Helical" evidence="8">
    <location>
        <begin position="7"/>
        <end position="29"/>
    </location>
</feature>
<gene>
    <name evidence="10" type="ORF">HMPREF9625_00601</name>
</gene>
<keyword evidence="5 8" id="KW-0812">Transmembrane</keyword>
<evidence type="ECO:0000259" key="9">
    <source>
        <dbReference type="PROSITE" id="PS50928"/>
    </source>
</evidence>
<dbReference type="PANTHER" id="PTHR43357">
    <property type="entry name" value="INNER MEMBRANE ABC TRANSPORTER PERMEASE PROTEIN YDCV"/>
    <property type="match status" value="1"/>
</dbReference>
<keyword evidence="7 8" id="KW-0472">Membrane</keyword>
<dbReference type="RefSeq" id="WP_009534463.1">
    <property type="nucleotide sequence ID" value="NZ_KE148312.1"/>
</dbReference>
<evidence type="ECO:0000256" key="3">
    <source>
        <dbReference type="ARBA" id="ARBA00022475"/>
    </source>
</evidence>
<evidence type="ECO:0000256" key="5">
    <source>
        <dbReference type="ARBA" id="ARBA00022692"/>
    </source>
</evidence>
<accession>G9WML8</accession>
<feature type="transmembrane region" description="Helical" evidence="8">
    <location>
        <begin position="144"/>
        <end position="169"/>
    </location>
</feature>
<sequence>MKKNFSFLYLLPQIFFTLLFLLALFWGLWESFTVEGHGSIAHYKEIFTRGDTLPSIFYTLRISFLSSLFTLLLAILCSFLILHFSENWNRLKSILQLAIIMPHSLVALFLLFFLSQNGFMARIFYALKLISDQSAFPEFVYDRFGVGVILGYIWKELPFMLFFALPLAYSVDGKLGEAARTMGASPLYSFFFITLPLSIRQYLAAFFIIFSFSFGSFDLPYLLGNTTERALSVLAYQELQRGFMNRPTALSYNGIMLLFSLLLSFFYFRFLPKKKG</sequence>
<dbReference type="PATRIC" id="fig|796943.3.peg.997"/>
<dbReference type="GO" id="GO:0055085">
    <property type="term" value="P:transmembrane transport"/>
    <property type="evidence" value="ECO:0007669"/>
    <property type="project" value="InterPro"/>
</dbReference>
<evidence type="ECO:0000256" key="1">
    <source>
        <dbReference type="ARBA" id="ARBA00004429"/>
    </source>
</evidence>
<dbReference type="CDD" id="cd06261">
    <property type="entry name" value="TM_PBP2"/>
    <property type="match status" value="1"/>
</dbReference>
<keyword evidence="3" id="KW-1003">Cell membrane</keyword>
<organism evidence="10 11">
    <name type="scientific">Oribacterium parvum ACB1</name>
    <dbReference type="NCBI Taxonomy" id="796943"/>
    <lineage>
        <taxon>Bacteria</taxon>
        <taxon>Bacillati</taxon>
        <taxon>Bacillota</taxon>
        <taxon>Clostridia</taxon>
        <taxon>Lachnospirales</taxon>
        <taxon>Lachnospiraceae</taxon>
        <taxon>Oribacterium</taxon>
    </lineage>
</organism>
<keyword evidence="6 8" id="KW-1133">Transmembrane helix</keyword>
<dbReference type="GO" id="GO:0005886">
    <property type="term" value="C:plasma membrane"/>
    <property type="evidence" value="ECO:0007669"/>
    <property type="project" value="UniProtKB-SubCell"/>
</dbReference>
<feature type="transmembrane region" description="Helical" evidence="8">
    <location>
        <begin position="190"/>
        <end position="214"/>
    </location>
</feature>
<dbReference type="PROSITE" id="PS50928">
    <property type="entry name" value="ABC_TM1"/>
    <property type="match status" value="1"/>
</dbReference>
<keyword evidence="2 8" id="KW-0813">Transport</keyword>
<dbReference type="STRING" id="796943.HMPREF9625_00601"/>
<comment type="subcellular location">
    <subcellularLocation>
        <location evidence="1">Cell inner membrane</location>
        <topology evidence="1">Multi-pass membrane protein</topology>
    </subcellularLocation>
    <subcellularLocation>
        <location evidence="8">Cell membrane</location>
        <topology evidence="8">Multi-pass membrane protein</topology>
    </subcellularLocation>
</comment>
<evidence type="ECO:0000313" key="11">
    <source>
        <dbReference type="Proteomes" id="UP000018461"/>
    </source>
</evidence>
<dbReference type="InterPro" id="IPR000515">
    <property type="entry name" value="MetI-like"/>
</dbReference>
<proteinExistence type="inferred from homology"/>
<evidence type="ECO:0000256" key="4">
    <source>
        <dbReference type="ARBA" id="ARBA00022519"/>
    </source>
</evidence>
<feature type="domain" description="ABC transmembrane type-1" evidence="9">
    <location>
        <begin position="56"/>
        <end position="267"/>
    </location>
</feature>
<dbReference type="InterPro" id="IPR035906">
    <property type="entry name" value="MetI-like_sf"/>
</dbReference>
<dbReference type="Proteomes" id="UP000018461">
    <property type="component" value="Unassembled WGS sequence"/>
</dbReference>
<keyword evidence="4" id="KW-0997">Cell inner membrane</keyword>
<evidence type="ECO:0000256" key="7">
    <source>
        <dbReference type="ARBA" id="ARBA00023136"/>
    </source>
</evidence>
<comment type="caution">
    <text evidence="10">The sequence shown here is derived from an EMBL/GenBank/DDBJ whole genome shotgun (WGS) entry which is preliminary data.</text>
</comment>
<dbReference type="EMBL" id="AFZC02000003">
    <property type="protein sequence ID" value="EHL11771.1"/>
    <property type="molecule type" value="Genomic_DNA"/>
</dbReference>
<name>G9WML8_9FIRM</name>
<feature type="transmembrane region" description="Helical" evidence="8">
    <location>
        <begin position="249"/>
        <end position="268"/>
    </location>
</feature>
<keyword evidence="11" id="KW-1185">Reference proteome</keyword>
<reference evidence="10" key="1">
    <citation type="submission" date="2011-08" db="EMBL/GenBank/DDBJ databases">
        <authorList>
            <consortium name="The Broad Institute Genome Sequencing Platform"/>
            <person name="Earl A."/>
            <person name="Ward D."/>
            <person name="Feldgarden M."/>
            <person name="Gevers D."/>
            <person name="Sizova M."/>
            <person name="Hazen A."/>
            <person name="Epstein S."/>
            <person name="Young S.K."/>
            <person name="Zeng Q."/>
            <person name="Gargeya S."/>
            <person name="Fitzgerald M."/>
            <person name="Haas B."/>
            <person name="Abouelleil A."/>
            <person name="Alvarado L."/>
            <person name="Arachchi H.M."/>
            <person name="Berlin A."/>
            <person name="Brown A."/>
            <person name="Chapman S.B."/>
            <person name="Chen Z."/>
            <person name="Dunbar C."/>
            <person name="Freedman E."/>
            <person name="Gearin G."/>
            <person name="Gellesch M."/>
            <person name="Goldberg J."/>
            <person name="Griggs A."/>
            <person name="Gujja S."/>
            <person name="Heiman D."/>
            <person name="Howarth C."/>
            <person name="Larson L."/>
            <person name="Lui A."/>
            <person name="MacDonald P.J.P."/>
            <person name="Montmayeur A."/>
            <person name="Murphy C."/>
            <person name="Neiman D."/>
            <person name="Pearson M."/>
            <person name="Priest M."/>
            <person name="Roberts A."/>
            <person name="Saif S."/>
            <person name="Shea T."/>
            <person name="Shenoy N."/>
            <person name="Sisk P."/>
            <person name="Stolte C."/>
            <person name="Sykes S."/>
            <person name="Wortman J."/>
            <person name="Nusbaum C."/>
            <person name="Birren B."/>
        </authorList>
    </citation>
    <scope>NUCLEOTIDE SEQUENCE</scope>
    <source>
        <strain evidence="10">ACB1</strain>
    </source>
</reference>
<dbReference type="AlphaFoldDB" id="G9WML8"/>